<feature type="region of interest" description="Disordered" evidence="1">
    <location>
        <begin position="65"/>
        <end position="84"/>
    </location>
</feature>
<name>A0A918M6V2_9ACTN</name>
<reference evidence="2" key="1">
    <citation type="journal article" date="2014" name="Int. J. Syst. Evol. Microbiol.">
        <title>Complete genome sequence of Corynebacterium casei LMG S-19264T (=DSM 44701T), isolated from a smear-ripened cheese.</title>
        <authorList>
            <consortium name="US DOE Joint Genome Institute (JGI-PGF)"/>
            <person name="Walter F."/>
            <person name="Albersmeier A."/>
            <person name="Kalinowski J."/>
            <person name="Ruckert C."/>
        </authorList>
    </citation>
    <scope>NUCLEOTIDE SEQUENCE</scope>
    <source>
        <strain evidence="2">JCM 4391</strain>
    </source>
</reference>
<evidence type="ECO:0000313" key="2">
    <source>
        <dbReference type="EMBL" id="GGU62664.1"/>
    </source>
</evidence>
<reference evidence="2" key="2">
    <citation type="submission" date="2020-09" db="EMBL/GenBank/DDBJ databases">
        <authorList>
            <person name="Sun Q."/>
            <person name="Ohkuma M."/>
        </authorList>
    </citation>
    <scope>NUCLEOTIDE SEQUENCE</scope>
    <source>
        <strain evidence="2">JCM 4391</strain>
    </source>
</reference>
<dbReference type="Proteomes" id="UP000636661">
    <property type="component" value="Unassembled WGS sequence"/>
</dbReference>
<organism evidence="2 3">
    <name type="scientific">Streptomyces lavendofoliae</name>
    <dbReference type="NCBI Taxonomy" id="67314"/>
    <lineage>
        <taxon>Bacteria</taxon>
        <taxon>Bacillati</taxon>
        <taxon>Actinomycetota</taxon>
        <taxon>Actinomycetes</taxon>
        <taxon>Kitasatosporales</taxon>
        <taxon>Streptomycetaceae</taxon>
        <taxon>Streptomyces</taxon>
    </lineage>
</organism>
<sequence length="238" mass="25988">MPHPTTPAAGHDDDYAWPTCSTPTCGRPLWTNESDRRACHPCEDKTRQRLTELPSLFTQLNTTAQHMRGTRRTSSTLSGSKTPPLPLRADVLNLTGPGGIAHRLQTIEDAWRAHLGRRIGTWAGNPTQAVPVHVQFLVINLQRAVDTYDSVGQDIDDIRRLHTETVAAVTGEHRPGRIQIGPCPIPYADGTLCGYPLTASTARHRIQCPGCGTRWEGIDDWRTLRAAQNAAQPAGAAA</sequence>
<evidence type="ECO:0000256" key="1">
    <source>
        <dbReference type="SAM" id="MobiDB-lite"/>
    </source>
</evidence>
<gene>
    <name evidence="2" type="ORF">GCM10010274_59340</name>
</gene>
<protein>
    <submittedName>
        <fullName evidence="2">Uncharacterized protein</fullName>
    </submittedName>
</protein>
<dbReference type="AlphaFoldDB" id="A0A918M6V2"/>
<proteinExistence type="predicted"/>
<accession>A0A918M6V2</accession>
<dbReference type="EMBL" id="BMTP01000020">
    <property type="protein sequence ID" value="GGU62664.1"/>
    <property type="molecule type" value="Genomic_DNA"/>
</dbReference>
<keyword evidence="3" id="KW-1185">Reference proteome</keyword>
<evidence type="ECO:0000313" key="3">
    <source>
        <dbReference type="Proteomes" id="UP000636661"/>
    </source>
</evidence>
<feature type="compositionally biased region" description="Low complexity" evidence="1">
    <location>
        <begin position="72"/>
        <end position="82"/>
    </location>
</feature>
<dbReference type="RefSeq" id="WP_189554359.1">
    <property type="nucleotide sequence ID" value="NZ_BMTP01000020.1"/>
</dbReference>
<comment type="caution">
    <text evidence="2">The sequence shown here is derived from an EMBL/GenBank/DDBJ whole genome shotgun (WGS) entry which is preliminary data.</text>
</comment>